<sequence>MTAFAALATPAADGTLTVTATGELDVTSAPELIKVLRDAIRRHTPPRVDLDLSGVPFMDSTGIQVLVAANSDVEGGLRITGTSPAVHRLLQLTGLLDVFGLPEGQLAAEQ</sequence>
<evidence type="ECO:0000259" key="3">
    <source>
        <dbReference type="PROSITE" id="PS50801"/>
    </source>
</evidence>
<dbReference type="PANTHER" id="PTHR33495:SF2">
    <property type="entry name" value="ANTI-SIGMA FACTOR ANTAGONIST TM_1081-RELATED"/>
    <property type="match status" value="1"/>
</dbReference>
<dbReference type="PROSITE" id="PS50801">
    <property type="entry name" value="STAS"/>
    <property type="match status" value="1"/>
</dbReference>
<dbReference type="Pfam" id="PF01740">
    <property type="entry name" value="STAS"/>
    <property type="match status" value="1"/>
</dbReference>
<dbReference type="InterPro" id="IPR003658">
    <property type="entry name" value="Anti-sigma_ant"/>
</dbReference>
<evidence type="ECO:0000313" key="4">
    <source>
        <dbReference type="EMBL" id="UWP83305.1"/>
    </source>
</evidence>
<dbReference type="Gene3D" id="3.30.750.24">
    <property type="entry name" value="STAS domain"/>
    <property type="match status" value="1"/>
</dbReference>
<keyword evidence="5" id="KW-1185">Reference proteome</keyword>
<dbReference type="InterPro" id="IPR036513">
    <property type="entry name" value="STAS_dom_sf"/>
</dbReference>
<comment type="similarity">
    <text evidence="1 2">Belongs to the anti-sigma-factor antagonist family.</text>
</comment>
<dbReference type="CDD" id="cd07043">
    <property type="entry name" value="STAS_anti-anti-sigma_factors"/>
    <property type="match status" value="1"/>
</dbReference>
<name>A0ABY5W052_9ACTN</name>
<reference evidence="4" key="1">
    <citation type="submission" date="2021-04" db="EMBL/GenBank/DDBJ databases">
        <authorList>
            <person name="Hartkoorn R.C."/>
            <person name="Beaudoing E."/>
            <person name="Hot D."/>
        </authorList>
    </citation>
    <scope>NUCLEOTIDE SEQUENCE</scope>
    <source>
        <strain evidence="4">NRRL B-16292</strain>
    </source>
</reference>
<organism evidence="4 5">
    <name type="scientific">Dactylosporangium fulvum</name>
    <dbReference type="NCBI Taxonomy" id="53359"/>
    <lineage>
        <taxon>Bacteria</taxon>
        <taxon>Bacillati</taxon>
        <taxon>Actinomycetota</taxon>
        <taxon>Actinomycetes</taxon>
        <taxon>Micromonosporales</taxon>
        <taxon>Micromonosporaceae</taxon>
        <taxon>Dactylosporangium</taxon>
    </lineage>
</organism>
<dbReference type="EMBL" id="CP073720">
    <property type="protein sequence ID" value="UWP83305.1"/>
    <property type="molecule type" value="Genomic_DNA"/>
</dbReference>
<dbReference type="NCBIfam" id="TIGR00377">
    <property type="entry name" value="ant_ant_sig"/>
    <property type="match status" value="1"/>
</dbReference>
<evidence type="ECO:0000313" key="5">
    <source>
        <dbReference type="Proteomes" id="UP001059617"/>
    </source>
</evidence>
<feature type="domain" description="STAS" evidence="3">
    <location>
        <begin position="5"/>
        <end position="110"/>
    </location>
</feature>
<dbReference type="InterPro" id="IPR002645">
    <property type="entry name" value="STAS_dom"/>
</dbReference>
<accession>A0ABY5W052</accession>
<dbReference type="RefSeq" id="WP_259861088.1">
    <property type="nucleotide sequence ID" value="NZ_BAAAST010000047.1"/>
</dbReference>
<protein>
    <recommendedName>
        <fullName evidence="2">Anti-sigma factor antagonist</fullName>
    </recommendedName>
</protein>
<proteinExistence type="inferred from homology"/>
<dbReference type="PANTHER" id="PTHR33495">
    <property type="entry name" value="ANTI-SIGMA FACTOR ANTAGONIST TM_1081-RELATED-RELATED"/>
    <property type="match status" value="1"/>
</dbReference>
<reference evidence="4" key="2">
    <citation type="submission" date="2022-09" db="EMBL/GenBank/DDBJ databases">
        <title>Biosynthetic gene clusters of Dactylosporangioum fulvum.</title>
        <authorList>
            <person name="Caradec T."/>
        </authorList>
    </citation>
    <scope>NUCLEOTIDE SEQUENCE</scope>
    <source>
        <strain evidence="4">NRRL B-16292</strain>
    </source>
</reference>
<dbReference type="Proteomes" id="UP001059617">
    <property type="component" value="Chromosome"/>
</dbReference>
<dbReference type="SUPFAM" id="SSF52091">
    <property type="entry name" value="SpoIIaa-like"/>
    <property type="match status" value="1"/>
</dbReference>
<evidence type="ECO:0000256" key="2">
    <source>
        <dbReference type="RuleBase" id="RU003749"/>
    </source>
</evidence>
<gene>
    <name evidence="4" type="ORF">Dfulv_03090</name>
</gene>
<evidence type="ECO:0000256" key="1">
    <source>
        <dbReference type="ARBA" id="ARBA00009013"/>
    </source>
</evidence>